<dbReference type="PANTHER" id="PTHR47506">
    <property type="entry name" value="TRANSCRIPTIONAL REGULATORY PROTEIN"/>
    <property type="match status" value="1"/>
</dbReference>
<dbReference type="SUPFAM" id="SSF46689">
    <property type="entry name" value="Homeodomain-like"/>
    <property type="match status" value="1"/>
</dbReference>
<evidence type="ECO:0000313" key="7">
    <source>
        <dbReference type="Proteomes" id="UP000618818"/>
    </source>
</evidence>
<evidence type="ECO:0000256" key="2">
    <source>
        <dbReference type="ARBA" id="ARBA00023125"/>
    </source>
</evidence>
<dbReference type="Proteomes" id="UP000618818">
    <property type="component" value="Unassembled WGS sequence"/>
</dbReference>
<dbReference type="InterPro" id="IPR001647">
    <property type="entry name" value="HTH_TetR"/>
</dbReference>
<organism evidence="6 7">
    <name type="scientific">Nocardioides cavernae</name>
    <dbReference type="NCBI Taxonomy" id="1921566"/>
    <lineage>
        <taxon>Bacteria</taxon>
        <taxon>Bacillati</taxon>
        <taxon>Actinomycetota</taxon>
        <taxon>Actinomycetes</taxon>
        <taxon>Propionibacteriales</taxon>
        <taxon>Nocardioidaceae</taxon>
        <taxon>Nocardioides</taxon>
    </lineage>
</organism>
<dbReference type="PRINTS" id="PR00455">
    <property type="entry name" value="HTHTETR"/>
</dbReference>
<dbReference type="Gene3D" id="1.10.10.60">
    <property type="entry name" value="Homeodomain-like"/>
    <property type="match status" value="1"/>
</dbReference>
<dbReference type="EMBL" id="JACXYZ010000001">
    <property type="protein sequence ID" value="MBD3924484.1"/>
    <property type="molecule type" value="Genomic_DNA"/>
</dbReference>
<feature type="domain" description="HTH tetR-type" evidence="5">
    <location>
        <begin position="10"/>
        <end position="70"/>
    </location>
</feature>
<proteinExistence type="predicted"/>
<dbReference type="InterPro" id="IPR009057">
    <property type="entry name" value="Homeodomain-like_sf"/>
</dbReference>
<keyword evidence="2 4" id="KW-0238">DNA-binding</keyword>
<keyword evidence="7" id="KW-1185">Reference proteome</keyword>
<evidence type="ECO:0000259" key="5">
    <source>
        <dbReference type="PROSITE" id="PS50977"/>
    </source>
</evidence>
<accession>A0ABR8NDD6</accession>
<dbReference type="Pfam" id="PF00440">
    <property type="entry name" value="TetR_N"/>
    <property type="match status" value="1"/>
</dbReference>
<comment type="caution">
    <text evidence="6">The sequence shown here is derived from an EMBL/GenBank/DDBJ whole genome shotgun (WGS) entry which is preliminary data.</text>
</comment>
<dbReference type="InterPro" id="IPR036271">
    <property type="entry name" value="Tet_transcr_reg_TetR-rel_C_sf"/>
</dbReference>
<evidence type="ECO:0000256" key="1">
    <source>
        <dbReference type="ARBA" id="ARBA00023015"/>
    </source>
</evidence>
<dbReference type="Gene3D" id="1.10.357.10">
    <property type="entry name" value="Tetracycline Repressor, domain 2"/>
    <property type="match status" value="1"/>
</dbReference>
<dbReference type="SUPFAM" id="SSF48498">
    <property type="entry name" value="Tetracyclin repressor-like, C-terminal domain"/>
    <property type="match status" value="1"/>
</dbReference>
<evidence type="ECO:0000313" key="6">
    <source>
        <dbReference type="EMBL" id="MBD3924484.1"/>
    </source>
</evidence>
<name>A0ABR8NDD6_9ACTN</name>
<keyword evidence="1" id="KW-0805">Transcription regulation</keyword>
<evidence type="ECO:0000256" key="3">
    <source>
        <dbReference type="ARBA" id="ARBA00023163"/>
    </source>
</evidence>
<dbReference type="PROSITE" id="PS50977">
    <property type="entry name" value="HTH_TETR_2"/>
    <property type="match status" value="1"/>
</dbReference>
<sequence length="206" mass="22318">MTRYADGHKDATRRRILDAAGRRFKRDGVDASGIAAVMADAGLTNGAFYAHFDSKDELVTHVVTDQVRHQSERAGIDLSAPDGLLAFIDDYLSRDHRDSISSGCPSAALLLDVSRGSASTRRAYGEEVVVMVDAMAALLDAKDPGGRRLAAMSLFASMVGILQLARALPDDLADELLTRGRHDVLRRAEQLLSGRTPHDQSREESS</sequence>
<feature type="DNA-binding region" description="H-T-H motif" evidence="4">
    <location>
        <begin position="33"/>
        <end position="52"/>
    </location>
</feature>
<evidence type="ECO:0000256" key="4">
    <source>
        <dbReference type="PROSITE-ProRule" id="PRU00335"/>
    </source>
</evidence>
<protein>
    <submittedName>
        <fullName evidence="6">TetR/AcrR family transcriptional regulator</fullName>
    </submittedName>
</protein>
<gene>
    <name evidence="6" type="ORF">IEZ26_07635</name>
</gene>
<dbReference type="PANTHER" id="PTHR47506:SF7">
    <property type="entry name" value="TRANSCRIPTIONAL REGULATORY PROTEIN"/>
    <property type="match status" value="1"/>
</dbReference>
<reference evidence="6 7" key="1">
    <citation type="submission" date="2020-09" db="EMBL/GenBank/DDBJ databases">
        <title>novel species in genus Nocardioides.</title>
        <authorList>
            <person name="Zhang G."/>
        </authorList>
    </citation>
    <scope>NUCLEOTIDE SEQUENCE [LARGE SCALE GENOMIC DNA]</scope>
    <source>
        <strain evidence="6 7">KCTC 39551</strain>
    </source>
</reference>
<dbReference type="RefSeq" id="WP_191194255.1">
    <property type="nucleotide sequence ID" value="NZ_JACXYZ010000001.1"/>
</dbReference>
<keyword evidence="3" id="KW-0804">Transcription</keyword>